<accession>A0ABN7AP88</accession>
<dbReference type="EMBL" id="AP028911">
    <property type="protein sequence ID" value="BES92701.1"/>
    <property type="molecule type" value="Genomic_DNA"/>
</dbReference>
<dbReference type="Proteomes" id="UP001307889">
    <property type="component" value="Chromosome 3"/>
</dbReference>
<gene>
    <name evidence="2" type="ORF">NTJ_05510</name>
</gene>
<protein>
    <submittedName>
        <fullName evidence="2">Uncharacterized protein</fullName>
    </submittedName>
</protein>
<evidence type="ECO:0000313" key="2">
    <source>
        <dbReference type="EMBL" id="BES92701.1"/>
    </source>
</evidence>
<proteinExistence type="predicted"/>
<name>A0ABN7AP88_9HEMI</name>
<evidence type="ECO:0000256" key="1">
    <source>
        <dbReference type="SAM" id="MobiDB-lite"/>
    </source>
</evidence>
<evidence type="ECO:0000313" key="3">
    <source>
        <dbReference type="Proteomes" id="UP001307889"/>
    </source>
</evidence>
<sequence length="120" mass="13621">MFSEEVEVAQRLHSGSRPDAGLQHRTHLPLRYRAQNPFCPAKSASKRSIRKTTYTWMVKRKDNFTGARTRWNIGKITDYVRCGLRPRELPSGTWRREGGSGPGELRPLVALYPSPPTAIS</sequence>
<reference evidence="2 3" key="1">
    <citation type="submission" date="2023-09" db="EMBL/GenBank/DDBJ databases">
        <title>Nesidiocoris tenuis whole genome shotgun sequence.</title>
        <authorList>
            <person name="Shibata T."/>
            <person name="Shimoda M."/>
            <person name="Kobayashi T."/>
            <person name="Uehara T."/>
        </authorList>
    </citation>
    <scope>NUCLEOTIDE SEQUENCE [LARGE SCALE GENOMIC DNA]</scope>
    <source>
        <strain evidence="2 3">Japan</strain>
    </source>
</reference>
<feature type="region of interest" description="Disordered" evidence="1">
    <location>
        <begin position="90"/>
        <end position="120"/>
    </location>
</feature>
<organism evidence="2 3">
    <name type="scientific">Nesidiocoris tenuis</name>
    <dbReference type="NCBI Taxonomy" id="355587"/>
    <lineage>
        <taxon>Eukaryota</taxon>
        <taxon>Metazoa</taxon>
        <taxon>Ecdysozoa</taxon>
        <taxon>Arthropoda</taxon>
        <taxon>Hexapoda</taxon>
        <taxon>Insecta</taxon>
        <taxon>Pterygota</taxon>
        <taxon>Neoptera</taxon>
        <taxon>Paraneoptera</taxon>
        <taxon>Hemiptera</taxon>
        <taxon>Heteroptera</taxon>
        <taxon>Panheteroptera</taxon>
        <taxon>Cimicomorpha</taxon>
        <taxon>Miridae</taxon>
        <taxon>Dicyphina</taxon>
        <taxon>Nesidiocoris</taxon>
    </lineage>
</organism>
<keyword evidence="3" id="KW-1185">Reference proteome</keyword>